<accession>A0A367VI55</accession>
<dbReference type="InterPro" id="IPR016181">
    <property type="entry name" value="Acyl_CoA_acyltransferase"/>
</dbReference>
<comment type="caution">
    <text evidence="1">The sequence shown here is derived from an EMBL/GenBank/DDBJ whole genome shotgun (WGS) entry which is preliminary data.</text>
</comment>
<sequence>MTTRSDLIAFGALDDIAPATLIAHMSNPRLAEHMPLLGDRWDQNEVDRFLAAKKAYWQRDGLGHWAIFHDREYVGWGGFQKEGDDWDYGLVLRPECFGLGMAITRKALEFARTDNRIDSVTFLLAPTRTNLGVLRRLGAVDEGTAFLHGAAFRKFRLKTG</sequence>
<organism evidence="1 2">
    <name type="scientific">Thalassospira profundimaris</name>
    <dbReference type="NCBI Taxonomy" id="502049"/>
    <lineage>
        <taxon>Bacteria</taxon>
        <taxon>Pseudomonadati</taxon>
        <taxon>Pseudomonadota</taxon>
        <taxon>Alphaproteobacteria</taxon>
        <taxon>Rhodospirillales</taxon>
        <taxon>Thalassospiraceae</taxon>
        <taxon>Thalassospira</taxon>
    </lineage>
</organism>
<gene>
    <name evidence="1" type="ORF">TH6_05350</name>
</gene>
<evidence type="ECO:0008006" key="3">
    <source>
        <dbReference type="Google" id="ProtNLM"/>
    </source>
</evidence>
<dbReference type="GO" id="GO:0016747">
    <property type="term" value="F:acyltransferase activity, transferring groups other than amino-acyl groups"/>
    <property type="evidence" value="ECO:0007669"/>
    <property type="project" value="InterPro"/>
</dbReference>
<name>A0A367VI55_9PROT</name>
<dbReference type="AlphaFoldDB" id="A0A367VI55"/>
<dbReference type="SUPFAM" id="SSF55729">
    <property type="entry name" value="Acyl-CoA N-acyltransferases (Nat)"/>
    <property type="match status" value="1"/>
</dbReference>
<proteinExistence type="predicted"/>
<dbReference type="Proteomes" id="UP000253061">
    <property type="component" value="Unassembled WGS sequence"/>
</dbReference>
<dbReference type="EMBL" id="JPWB01000002">
    <property type="protein sequence ID" value="RCK24141.1"/>
    <property type="molecule type" value="Genomic_DNA"/>
</dbReference>
<reference evidence="1 2" key="1">
    <citation type="submission" date="2014-07" db="EMBL/GenBank/DDBJ databases">
        <title>Draft genome sequence of Thalassospira profundimaris R8-17.</title>
        <authorList>
            <person name="Lai Q."/>
            <person name="Shao Z."/>
        </authorList>
    </citation>
    <scope>NUCLEOTIDE SEQUENCE [LARGE SCALE GENOMIC DNA]</scope>
    <source>
        <strain evidence="1 2">R8-17</strain>
    </source>
</reference>
<dbReference type="RefSeq" id="WP_062957095.1">
    <property type="nucleotide sequence ID" value="NZ_JPWB01000002.1"/>
</dbReference>
<evidence type="ECO:0000313" key="1">
    <source>
        <dbReference type="EMBL" id="RCK24141.1"/>
    </source>
</evidence>
<protein>
    <recommendedName>
        <fullName evidence="3">N-acetyltransferase domain-containing protein</fullName>
    </recommendedName>
</protein>
<evidence type="ECO:0000313" key="2">
    <source>
        <dbReference type="Proteomes" id="UP000253061"/>
    </source>
</evidence>
<dbReference type="Gene3D" id="3.40.630.30">
    <property type="match status" value="1"/>
</dbReference>